<dbReference type="InterPro" id="IPR015424">
    <property type="entry name" value="PyrdxlP-dep_Trfase"/>
</dbReference>
<dbReference type="InterPro" id="IPR015422">
    <property type="entry name" value="PyrdxlP-dep_Trfase_small"/>
</dbReference>
<keyword evidence="7" id="KW-0808">Transferase</keyword>
<keyword evidence="8" id="KW-1185">Reference proteome</keyword>
<keyword evidence="3" id="KW-0663">Pyridoxal phosphate</keyword>
<organism evidence="7 8">
    <name type="scientific">Clostridium fessum</name>
    <dbReference type="NCBI Taxonomy" id="2126740"/>
    <lineage>
        <taxon>Bacteria</taxon>
        <taxon>Bacillati</taxon>
        <taxon>Bacillota</taxon>
        <taxon>Clostridia</taxon>
        <taxon>Eubacteriales</taxon>
        <taxon>Clostridiaceae</taxon>
        <taxon>Clostridium</taxon>
    </lineage>
</organism>
<dbReference type="EMBL" id="PYLO01000006">
    <property type="protein sequence ID" value="PST36005.1"/>
    <property type="molecule type" value="Genomic_DNA"/>
</dbReference>
<sequence length="390" mass="44241">MKYDFDKVVDRHGTNCLKYDFAIERGKPADILPLWVADMDFQTAPAILERLEETVKHGIFGYSDGKEGYFAAVQNWYRERFGWETKPEWLVKTPGVVFALAAAVRAYTKEGDGVLLQQPVYYPFSEVITDNGRKVVNSPLKITDGYYTMDFDDLETKIVENKVKLFLLCSPHNPVGRVWSEEELRRVGEICLRHGVLVVSDEIHSDFTREGHPHTVFAKLGAEFEQNCLICTAPSKTFNLAGLQISNIFVPNPELRKKLLKEIAAAGYSQVGLMGLVACQAAYEEGAEWLAQLKAYLEENRKFVKAYLEEHLPEIRLIEPEGTYLLWLDFKALHLNEKELEHLIVDKAHLWLDSGAMFGPDGEGFERINIACPRATVEKALKQLEAAIRG</sequence>
<dbReference type="Gene3D" id="3.90.1150.10">
    <property type="entry name" value="Aspartate Aminotransferase, domain 1"/>
    <property type="match status" value="1"/>
</dbReference>
<evidence type="ECO:0000256" key="2">
    <source>
        <dbReference type="ARBA" id="ARBA00012224"/>
    </source>
</evidence>
<dbReference type="Proteomes" id="UP000241048">
    <property type="component" value="Unassembled WGS sequence"/>
</dbReference>
<comment type="cofactor">
    <cofactor evidence="1">
        <name>pyridoxal 5'-phosphate</name>
        <dbReference type="ChEBI" id="CHEBI:597326"/>
    </cofactor>
</comment>
<evidence type="ECO:0000256" key="3">
    <source>
        <dbReference type="ARBA" id="ARBA00022898"/>
    </source>
</evidence>
<comment type="caution">
    <text evidence="7">The sequence shown here is derived from an EMBL/GenBank/DDBJ whole genome shotgun (WGS) entry which is preliminary data.</text>
</comment>
<feature type="domain" description="Aminotransferase class I/classII large" evidence="6">
    <location>
        <begin position="31"/>
        <end position="383"/>
    </location>
</feature>
<dbReference type="InterPro" id="IPR051798">
    <property type="entry name" value="Class-II_PLP-Dep_Aminotrans"/>
</dbReference>
<keyword evidence="7" id="KW-0032">Aminotransferase</keyword>
<dbReference type="GO" id="GO:0047804">
    <property type="term" value="F:cysteine-S-conjugate beta-lyase activity"/>
    <property type="evidence" value="ECO:0007669"/>
    <property type="project" value="UniProtKB-EC"/>
</dbReference>
<dbReference type="RefSeq" id="WP_107001767.1">
    <property type="nucleotide sequence ID" value="NZ_JAQDZI010000011.1"/>
</dbReference>
<dbReference type="GeneID" id="79841363"/>
<name>A0A2T3FL52_9CLOT</name>
<evidence type="ECO:0000313" key="7">
    <source>
        <dbReference type="EMBL" id="PST36005.1"/>
    </source>
</evidence>
<evidence type="ECO:0000256" key="1">
    <source>
        <dbReference type="ARBA" id="ARBA00001933"/>
    </source>
</evidence>
<gene>
    <name evidence="7" type="ORF">C7U56_14230</name>
</gene>
<evidence type="ECO:0000259" key="6">
    <source>
        <dbReference type="Pfam" id="PF00155"/>
    </source>
</evidence>
<dbReference type="Gene3D" id="3.40.640.10">
    <property type="entry name" value="Type I PLP-dependent aspartate aminotransferase-like (Major domain)"/>
    <property type="match status" value="1"/>
</dbReference>
<accession>A0A2T3FL52</accession>
<evidence type="ECO:0000256" key="5">
    <source>
        <dbReference type="ARBA" id="ARBA00037974"/>
    </source>
</evidence>
<dbReference type="InterPro" id="IPR015421">
    <property type="entry name" value="PyrdxlP-dep_Trfase_major"/>
</dbReference>
<dbReference type="GO" id="GO:0008483">
    <property type="term" value="F:transaminase activity"/>
    <property type="evidence" value="ECO:0007669"/>
    <property type="project" value="UniProtKB-KW"/>
</dbReference>
<reference evidence="7 8" key="1">
    <citation type="submission" date="2018-03" db="EMBL/GenBank/DDBJ databases">
        <title>Lachnoclostridium SNUG30386 gen.nov., sp.nov., isolated from human faeces.</title>
        <authorList>
            <person name="Seo B."/>
            <person name="Jeon K."/>
            <person name="Ko G."/>
        </authorList>
    </citation>
    <scope>NUCLEOTIDE SEQUENCE [LARGE SCALE GENOMIC DNA]</scope>
    <source>
        <strain evidence="7 8">SNUG30386</strain>
    </source>
</reference>
<dbReference type="PANTHER" id="PTHR43525">
    <property type="entry name" value="PROTEIN MALY"/>
    <property type="match status" value="1"/>
</dbReference>
<comment type="similarity">
    <text evidence="5">Belongs to the class-II pyridoxal-phosphate-dependent aminotransferase family. MalY/PatB cystathionine beta-lyase subfamily.</text>
</comment>
<dbReference type="PANTHER" id="PTHR43525:SF1">
    <property type="entry name" value="PROTEIN MALY"/>
    <property type="match status" value="1"/>
</dbReference>
<dbReference type="EC" id="4.4.1.13" evidence="2"/>
<evidence type="ECO:0000256" key="4">
    <source>
        <dbReference type="ARBA" id="ARBA00023239"/>
    </source>
</evidence>
<dbReference type="GO" id="GO:0030170">
    <property type="term" value="F:pyridoxal phosphate binding"/>
    <property type="evidence" value="ECO:0007669"/>
    <property type="project" value="InterPro"/>
</dbReference>
<dbReference type="AlphaFoldDB" id="A0A2T3FL52"/>
<dbReference type="SUPFAM" id="SSF53383">
    <property type="entry name" value="PLP-dependent transferases"/>
    <property type="match status" value="1"/>
</dbReference>
<dbReference type="NCBIfam" id="TIGR04350">
    <property type="entry name" value="C_S_lyase_PatB"/>
    <property type="match status" value="1"/>
</dbReference>
<proteinExistence type="inferred from homology"/>
<protein>
    <recommendedName>
        <fullName evidence="2">cysteine-S-conjugate beta-lyase</fullName>
        <ecNumber evidence="2">4.4.1.13</ecNumber>
    </recommendedName>
</protein>
<keyword evidence="4" id="KW-0456">Lyase</keyword>
<dbReference type="Pfam" id="PF00155">
    <property type="entry name" value="Aminotran_1_2"/>
    <property type="match status" value="1"/>
</dbReference>
<dbReference type="InterPro" id="IPR004839">
    <property type="entry name" value="Aminotransferase_I/II_large"/>
</dbReference>
<dbReference type="CDD" id="cd00609">
    <property type="entry name" value="AAT_like"/>
    <property type="match status" value="1"/>
</dbReference>
<dbReference type="InterPro" id="IPR027619">
    <property type="entry name" value="C-S_lyase_PatB-like"/>
</dbReference>
<evidence type="ECO:0000313" key="8">
    <source>
        <dbReference type="Proteomes" id="UP000241048"/>
    </source>
</evidence>